<dbReference type="InterPro" id="IPR018763">
    <property type="entry name" value="DUF2334"/>
</dbReference>
<dbReference type="Gene3D" id="3.20.20.370">
    <property type="entry name" value="Glycoside hydrolase/deacetylase"/>
    <property type="match status" value="1"/>
</dbReference>
<dbReference type="RefSeq" id="WP_125147711.1">
    <property type="nucleotide sequence ID" value="NZ_UYIN01000001.1"/>
</dbReference>
<dbReference type="InterPro" id="IPR012854">
    <property type="entry name" value="Cu_amine_oxidase-like_N"/>
</dbReference>
<keyword evidence="3" id="KW-1185">Reference proteome</keyword>
<dbReference type="EMBL" id="UYIN01000001">
    <property type="protein sequence ID" value="VDG69822.1"/>
    <property type="molecule type" value="Genomic_DNA"/>
</dbReference>
<gene>
    <name evidence="2" type="ORF">NCTC10913_00461</name>
</gene>
<dbReference type="Proteomes" id="UP000277570">
    <property type="component" value="Unassembled WGS sequence"/>
</dbReference>
<comment type="caution">
    <text evidence="2">The sequence shown here is derived from an EMBL/GenBank/DDBJ whole genome shotgun (WGS) entry which is preliminary data.</text>
</comment>
<dbReference type="SUPFAM" id="SSF88713">
    <property type="entry name" value="Glycoside hydrolase/deacetylase"/>
    <property type="match status" value="1"/>
</dbReference>
<dbReference type="Pfam" id="PF10096">
    <property type="entry name" value="DUF2334"/>
    <property type="match status" value="1"/>
</dbReference>
<name>A0ABY6SNV2_9CLOT</name>
<keyword evidence="2" id="KW-0449">Lipoprotein</keyword>
<dbReference type="PROSITE" id="PS51257">
    <property type="entry name" value="PROKAR_LIPOPROTEIN"/>
    <property type="match status" value="1"/>
</dbReference>
<dbReference type="InterPro" id="IPR011330">
    <property type="entry name" value="Glyco_hydro/deAcase_b/a-brl"/>
</dbReference>
<evidence type="ECO:0000313" key="3">
    <source>
        <dbReference type="Proteomes" id="UP000277570"/>
    </source>
</evidence>
<reference evidence="2 3" key="1">
    <citation type="submission" date="2018-11" db="EMBL/GenBank/DDBJ databases">
        <authorList>
            <consortium name="Pathogen Informatics"/>
        </authorList>
    </citation>
    <scope>NUCLEOTIDE SEQUENCE [LARGE SCALE GENOMIC DNA]</scope>
    <source>
        <strain evidence="2 3">NCTC10913</strain>
    </source>
</reference>
<evidence type="ECO:0000313" key="2">
    <source>
        <dbReference type="EMBL" id="VDG69822.1"/>
    </source>
</evidence>
<feature type="domain" description="Copper amine oxidase-like N-terminal" evidence="1">
    <location>
        <begin position="63"/>
        <end position="167"/>
    </location>
</feature>
<protein>
    <submittedName>
        <fullName evidence="2">Lipoprotein</fullName>
    </submittedName>
</protein>
<proteinExistence type="predicted"/>
<accession>A0ABY6SNV2</accession>
<organism evidence="2 3">
    <name type="scientific">Clostridium carnis</name>
    <dbReference type="NCBI Taxonomy" id="1530"/>
    <lineage>
        <taxon>Bacteria</taxon>
        <taxon>Bacillati</taxon>
        <taxon>Bacillota</taxon>
        <taxon>Clostridia</taxon>
        <taxon>Eubacteriales</taxon>
        <taxon>Clostridiaceae</taxon>
        <taxon>Clostridium</taxon>
    </lineage>
</organism>
<evidence type="ECO:0000259" key="1">
    <source>
        <dbReference type="Pfam" id="PF07833"/>
    </source>
</evidence>
<sequence>MIKRTLIYSLLLVILFILGCSNKITVKPDDLELKGTNEDMNISSIDYNNFKELNLEKDNIILKINGKTFNFNLPIYIDKNRYYLPLNEIIDNFNGEIKKVEDILYLNIDNIKHSIDTLDNTVKCPNDEFTLKENLLTNDNNIYYIGFSDLSNMLNLYTRWDKDNKVVNCRMNSNETFENNTFYDSDDNSNATNTEIKDNNIKESKNSTNSTISENKSQIALIRLEDICATGQNYAKDYFENLRIIGSYLNNKNIPYHIAWIPRYINPSLNIDNDPLSKNTFELAEMVYTLDYLNSNSGIIGLHGYTHQFGEFESGAGFEFGRYEPSTKVFREKIEKAIETAKYLDIPIDFFEAPHYEITPEQNKIAEEYFKILYYPFNDYGIDKADLTRPQISPYNGTSLYISTPLDYIAEGMEEECLDRIRNASVENMGSVFFHPALDNRFIILSEDENGSPVYHYDENSFLKRLVGILEAKGYRFAQVDEFIKIPEGHP</sequence>
<dbReference type="Pfam" id="PF07833">
    <property type="entry name" value="Cu_amine_oxidN1"/>
    <property type="match status" value="1"/>
</dbReference>